<dbReference type="PANTHER" id="PTHR18860">
    <property type="entry name" value="14-3-3 PROTEIN"/>
    <property type="match status" value="1"/>
</dbReference>
<dbReference type="Pfam" id="PF12937">
    <property type="entry name" value="F-box-like"/>
    <property type="match status" value="1"/>
</dbReference>
<dbReference type="SUPFAM" id="SSF48445">
    <property type="entry name" value="14-3-3 protein"/>
    <property type="match status" value="1"/>
</dbReference>
<dbReference type="InterPro" id="IPR023410">
    <property type="entry name" value="14-3-3_domain"/>
</dbReference>
<dbReference type="HOGENOM" id="CLU_044784_0_0_1"/>
<organism evidence="12">
    <name type="scientific">Oryza punctata</name>
    <name type="common">Red rice</name>
    <dbReference type="NCBI Taxonomy" id="4537"/>
    <lineage>
        <taxon>Eukaryota</taxon>
        <taxon>Viridiplantae</taxon>
        <taxon>Streptophyta</taxon>
        <taxon>Embryophyta</taxon>
        <taxon>Tracheophyta</taxon>
        <taxon>Spermatophyta</taxon>
        <taxon>Magnoliopsida</taxon>
        <taxon>Liliopsida</taxon>
        <taxon>Poales</taxon>
        <taxon>Poaceae</taxon>
        <taxon>BOP clade</taxon>
        <taxon>Oryzoideae</taxon>
        <taxon>Oryzeae</taxon>
        <taxon>Oryzinae</taxon>
        <taxon>Oryza</taxon>
    </lineage>
</organism>
<comment type="function">
    <text evidence="1">Is associated with a DNA binding complex that binds to the G box, a well-characterized cis-acting DNA regulatory element found in plant genes.</text>
</comment>
<feature type="region of interest" description="Disordered" evidence="10">
    <location>
        <begin position="1"/>
        <end position="70"/>
    </location>
</feature>
<keyword evidence="6" id="KW-0939">Gibberellin signaling pathway</keyword>
<dbReference type="EnsemblPlants" id="OPUNC02G19630.1">
    <property type="protein sequence ID" value="OPUNC02G19630.1"/>
    <property type="gene ID" value="OPUNC02G19630"/>
</dbReference>
<dbReference type="Gene3D" id="1.20.190.20">
    <property type="entry name" value="14-3-3 domain"/>
    <property type="match status" value="1"/>
</dbReference>
<dbReference type="GO" id="GO:0005634">
    <property type="term" value="C:nucleus"/>
    <property type="evidence" value="ECO:0007669"/>
    <property type="project" value="UniProtKB-SubCell"/>
</dbReference>
<keyword evidence="13" id="KW-1185">Reference proteome</keyword>
<reference evidence="12" key="2">
    <citation type="submission" date="2018-05" db="EMBL/GenBank/DDBJ databases">
        <title>OpunRS2 (Oryza punctata Reference Sequence Version 2).</title>
        <authorList>
            <person name="Zhang J."/>
            <person name="Kudrna D."/>
            <person name="Lee S."/>
            <person name="Talag J."/>
            <person name="Welchert J."/>
            <person name="Wing R.A."/>
        </authorList>
    </citation>
    <scope>NUCLEOTIDE SEQUENCE [LARGE SCALE GENOMIC DNA]</scope>
</reference>
<dbReference type="InterPro" id="IPR001810">
    <property type="entry name" value="F-box_dom"/>
</dbReference>
<dbReference type="Proteomes" id="UP000026962">
    <property type="component" value="Chromosome 2"/>
</dbReference>
<evidence type="ECO:0000259" key="11">
    <source>
        <dbReference type="SMART" id="SM00101"/>
    </source>
</evidence>
<dbReference type="GO" id="GO:0009740">
    <property type="term" value="P:gibberellic acid mediated signaling pathway"/>
    <property type="evidence" value="ECO:0007669"/>
    <property type="project" value="UniProtKB-KW"/>
</dbReference>
<dbReference type="GO" id="GO:0019005">
    <property type="term" value="C:SCF ubiquitin ligase complex"/>
    <property type="evidence" value="ECO:0007669"/>
    <property type="project" value="UniProtKB-ARBA"/>
</dbReference>
<evidence type="ECO:0000256" key="7">
    <source>
        <dbReference type="ARBA" id="ARBA00023242"/>
    </source>
</evidence>
<dbReference type="PRINTS" id="PR00305">
    <property type="entry name" value="1433ZETA"/>
</dbReference>
<evidence type="ECO:0000256" key="5">
    <source>
        <dbReference type="ARBA" id="ARBA00022786"/>
    </source>
</evidence>
<dbReference type="PROSITE" id="PS00796">
    <property type="entry name" value="1433_1"/>
    <property type="match status" value="1"/>
</dbReference>
<comment type="pathway">
    <text evidence="3">Protein modification; protein ubiquitination.</text>
</comment>
<dbReference type="SMART" id="SM00101">
    <property type="entry name" value="14_3_3"/>
    <property type="match status" value="1"/>
</dbReference>
<protein>
    <recommendedName>
        <fullName evidence="8">F-box protein GID2</fullName>
    </recommendedName>
</protein>
<dbReference type="InterPro" id="IPR023409">
    <property type="entry name" value="14-3-3_CS"/>
</dbReference>
<sequence>MKFRSDSSGGDEPRAPAAGDGGSDEPAKRQRTDPSSSSSQGEASSSSQQQQQQQEQPPEDAGEGEQPRVPDLGEDLVFEVLRRAEARTLAAAACVSRGWRQLAEDERLWEAACVREWANLGFSERQLRAVVLSLGGFRRLHAVYIRPLQRRGAGVPRQQGRRQPPVRLGRDQVQLSLSLFSIGFFQNMPGPKKDGPKKDKGNDSDKNGGGQCGKTQTVKMSQPAELSREENVYMAKLAEQAERYEEMVEFMEKVAKTVDSEELTVEERNLLSVAYKNVIGARRASWRIISSIEQKEESRGNEDRCTLIKEYRGKIETELSKICDGILKLLDSHLVPSSTAPESKVFYLKMKGDYYRYLAEFKTGAERKDAAENTMVAYKAAQDIALAELPPTHPIRLGLALNFSVFYYEILNSPDRACNLAKQAFDEAISELDTLSEESYKDSTLIMQLLRDNLTLWTSDISEDAAEEIKEAPKGESGDGQ</sequence>
<dbReference type="FunFam" id="1.20.190.20:FF:000002">
    <property type="entry name" value="14-3-3 protein epsilon"/>
    <property type="match status" value="1"/>
</dbReference>
<evidence type="ECO:0000256" key="6">
    <source>
        <dbReference type="ARBA" id="ARBA00022941"/>
    </source>
</evidence>
<dbReference type="CDD" id="cd10026">
    <property type="entry name" value="14-3-3_plant"/>
    <property type="match status" value="1"/>
</dbReference>
<dbReference type="Gene3D" id="1.20.1280.50">
    <property type="match status" value="1"/>
</dbReference>
<dbReference type="Pfam" id="PF00244">
    <property type="entry name" value="14-3-3"/>
    <property type="match status" value="1"/>
</dbReference>
<feature type="region of interest" description="Disordered" evidence="10">
    <location>
        <begin position="186"/>
        <end position="225"/>
    </location>
</feature>
<evidence type="ECO:0000313" key="12">
    <source>
        <dbReference type="EnsemblPlants" id="OPUNC02G19630.1"/>
    </source>
</evidence>
<evidence type="ECO:0000256" key="9">
    <source>
        <dbReference type="RuleBase" id="RU003466"/>
    </source>
</evidence>
<keyword evidence="7" id="KW-0539">Nucleus</keyword>
<comment type="subcellular location">
    <subcellularLocation>
        <location evidence="2">Nucleus</location>
    </subcellularLocation>
</comment>
<dbReference type="eggNOG" id="KOG0841">
    <property type="taxonomic scope" value="Eukaryota"/>
</dbReference>
<feature type="domain" description="14-3-3" evidence="11">
    <location>
        <begin position="228"/>
        <end position="471"/>
    </location>
</feature>
<dbReference type="InterPro" id="IPR000308">
    <property type="entry name" value="14-3-3"/>
</dbReference>
<evidence type="ECO:0000256" key="8">
    <source>
        <dbReference type="ARBA" id="ARBA00069742"/>
    </source>
</evidence>
<reference evidence="12" key="1">
    <citation type="submission" date="2015-04" db="UniProtKB">
        <authorList>
            <consortium name="EnsemblPlants"/>
        </authorList>
    </citation>
    <scope>IDENTIFICATION</scope>
</reference>
<dbReference type="OMA" id="CVREWAY"/>
<dbReference type="STRING" id="4537.A0A0E0K1J6"/>
<evidence type="ECO:0000256" key="2">
    <source>
        <dbReference type="ARBA" id="ARBA00004123"/>
    </source>
</evidence>
<dbReference type="FunFam" id="1.20.1280.50:FF:000067">
    <property type="entry name" value="F-box protein GID2"/>
    <property type="match status" value="1"/>
</dbReference>
<dbReference type="InterPro" id="IPR036047">
    <property type="entry name" value="F-box-like_dom_sf"/>
</dbReference>
<name>A0A0E0K1J6_ORYPU</name>
<evidence type="ECO:0000256" key="4">
    <source>
        <dbReference type="ARBA" id="ARBA00006141"/>
    </source>
</evidence>
<dbReference type="Gramene" id="OPUNC02G19630.1">
    <property type="protein sequence ID" value="OPUNC02G19630.1"/>
    <property type="gene ID" value="OPUNC02G19630"/>
</dbReference>
<dbReference type="PROSITE" id="PS00797">
    <property type="entry name" value="1433_2"/>
    <property type="match status" value="1"/>
</dbReference>
<evidence type="ECO:0000313" key="13">
    <source>
        <dbReference type="Proteomes" id="UP000026962"/>
    </source>
</evidence>
<keyword evidence="5" id="KW-0833">Ubl conjugation pathway</keyword>
<evidence type="ECO:0000256" key="3">
    <source>
        <dbReference type="ARBA" id="ARBA00004906"/>
    </source>
</evidence>
<dbReference type="InterPro" id="IPR036815">
    <property type="entry name" value="14-3-3_dom_sf"/>
</dbReference>
<dbReference type="SUPFAM" id="SSF81383">
    <property type="entry name" value="F-box domain"/>
    <property type="match status" value="1"/>
</dbReference>
<comment type="similarity">
    <text evidence="4 9">Belongs to the 14-3-3 family.</text>
</comment>
<evidence type="ECO:0000256" key="1">
    <source>
        <dbReference type="ARBA" id="ARBA00002774"/>
    </source>
</evidence>
<feature type="compositionally biased region" description="Low complexity" evidence="10">
    <location>
        <begin position="33"/>
        <end position="56"/>
    </location>
</feature>
<proteinExistence type="inferred from homology"/>
<feature type="compositionally biased region" description="Basic and acidic residues" evidence="10">
    <location>
        <begin position="191"/>
        <end position="206"/>
    </location>
</feature>
<evidence type="ECO:0000256" key="10">
    <source>
        <dbReference type="SAM" id="MobiDB-lite"/>
    </source>
</evidence>
<accession>A0A0E0K1J6</accession>
<dbReference type="AlphaFoldDB" id="A0A0E0K1J6"/>